<gene>
    <name evidence="2" type="ORF">ACFQDM_14460</name>
</gene>
<evidence type="ECO:0000313" key="2">
    <source>
        <dbReference type="EMBL" id="MFC6199286.1"/>
    </source>
</evidence>
<sequence>MKDLKTASEELDQALSRLENSVDALCEKNRMSRIIHAEAEALRRDRAQLAMDLDASRAREQELEALADEASQALGTAIAEVRAAMAATSTEH</sequence>
<dbReference type="Pfam" id="PF13747">
    <property type="entry name" value="DUF4164"/>
    <property type="match status" value="1"/>
</dbReference>
<accession>A0ABW1SCM4</accession>
<protein>
    <submittedName>
        <fullName evidence="2">DUF4164 family protein</fullName>
    </submittedName>
</protein>
<organism evidence="2 3">
    <name type="scientific">Ponticaulis profundi</name>
    <dbReference type="NCBI Taxonomy" id="2665222"/>
    <lineage>
        <taxon>Bacteria</taxon>
        <taxon>Pseudomonadati</taxon>
        <taxon>Pseudomonadota</taxon>
        <taxon>Alphaproteobacteria</taxon>
        <taxon>Hyphomonadales</taxon>
        <taxon>Hyphomonadaceae</taxon>
        <taxon>Ponticaulis</taxon>
    </lineage>
</organism>
<comment type="caution">
    <text evidence="2">The sequence shown here is derived from an EMBL/GenBank/DDBJ whole genome shotgun (WGS) entry which is preliminary data.</text>
</comment>
<dbReference type="RefSeq" id="WP_377380209.1">
    <property type="nucleotide sequence ID" value="NZ_JBHSSW010000028.1"/>
</dbReference>
<keyword evidence="3" id="KW-1185">Reference proteome</keyword>
<proteinExistence type="predicted"/>
<dbReference type="InterPro" id="IPR025310">
    <property type="entry name" value="DUF4164"/>
</dbReference>
<evidence type="ECO:0000256" key="1">
    <source>
        <dbReference type="SAM" id="Coils"/>
    </source>
</evidence>
<evidence type="ECO:0000313" key="3">
    <source>
        <dbReference type="Proteomes" id="UP001596303"/>
    </source>
</evidence>
<name>A0ABW1SCM4_9PROT</name>
<keyword evidence="1" id="KW-0175">Coiled coil</keyword>
<reference evidence="3" key="1">
    <citation type="journal article" date="2019" name="Int. J. Syst. Evol. Microbiol.">
        <title>The Global Catalogue of Microorganisms (GCM) 10K type strain sequencing project: providing services to taxonomists for standard genome sequencing and annotation.</title>
        <authorList>
            <consortium name="The Broad Institute Genomics Platform"/>
            <consortium name="The Broad Institute Genome Sequencing Center for Infectious Disease"/>
            <person name="Wu L."/>
            <person name="Ma J."/>
        </authorList>
    </citation>
    <scope>NUCLEOTIDE SEQUENCE [LARGE SCALE GENOMIC DNA]</scope>
    <source>
        <strain evidence="3">CGMCC-1.15741</strain>
    </source>
</reference>
<dbReference type="Proteomes" id="UP001596303">
    <property type="component" value="Unassembled WGS sequence"/>
</dbReference>
<dbReference type="EMBL" id="JBHSSW010000028">
    <property type="protein sequence ID" value="MFC6199286.1"/>
    <property type="molecule type" value="Genomic_DNA"/>
</dbReference>
<feature type="coiled-coil region" evidence="1">
    <location>
        <begin position="1"/>
        <end position="73"/>
    </location>
</feature>